<evidence type="ECO:0000313" key="8">
    <source>
        <dbReference type="EMBL" id="BAS66818.1"/>
    </source>
</evidence>
<dbReference type="InterPro" id="IPR003650">
    <property type="entry name" value="Orange_dom"/>
</dbReference>
<feature type="compositionally biased region" description="Polar residues" evidence="5">
    <location>
        <begin position="146"/>
        <end position="175"/>
    </location>
</feature>
<dbReference type="InterPro" id="IPR050370">
    <property type="entry name" value="HES_HEY"/>
</dbReference>
<accession>A0A0N7KB24</accession>
<feature type="region of interest" description="Disordered" evidence="5">
    <location>
        <begin position="135"/>
        <end position="175"/>
    </location>
</feature>
<feature type="domain" description="BHLH" evidence="6">
    <location>
        <begin position="16"/>
        <end position="78"/>
    </location>
</feature>
<keyword evidence="2" id="KW-0805">Transcription regulation</keyword>
<dbReference type="AlphaFoldDB" id="A0A0N7KB24"/>
<evidence type="ECO:0000256" key="3">
    <source>
        <dbReference type="ARBA" id="ARBA00023163"/>
    </source>
</evidence>
<dbReference type="FunFam" id="4.10.280.10:FF:000181">
    <property type="entry name" value="Hairy enhancer of split"/>
    <property type="match status" value="1"/>
</dbReference>
<proteinExistence type="evidence at transcript level"/>
<evidence type="ECO:0000259" key="7">
    <source>
        <dbReference type="PROSITE" id="PS51054"/>
    </source>
</evidence>
<dbReference type="SUPFAM" id="SSF158457">
    <property type="entry name" value="Orange domain-like"/>
    <property type="match status" value="1"/>
</dbReference>
<keyword evidence="3" id="KW-0804">Transcription</keyword>
<dbReference type="GO" id="GO:0005634">
    <property type="term" value="C:nucleus"/>
    <property type="evidence" value="ECO:0007669"/>
    <property type="project" value="UniProtKB-SubCell"/>
</dbReference>
<dbReference type="PROSITE" id="PS50888">
    <property type="entry name" value="BHLH"/>
    <property type="match status" value="1"/>
</dbReference>
<dbReference type="GO" id="GO:0003677">
    <property type="term" value="F:DNA binding"/>
    <property type="evidence" value="ECO:0007669"/>
    <property type="project" value="InterPro"/>
</dbReference>
<reference evidence="8" key="1">
    <citation type="journal article" date="2015" name="Gene Expr. Patterns">
        <title>Expession patterns of mesenchyme specification genes in two distantly related echinoids, Glyptocidaris crenularis and Echinocardium cordatum.</title>
        <authorList>
            <person name="Yamazaki A."/>
            <person name="Minokawa T."/>
        </authorList>
    </citation>
    <scope>NUCLEOTIDE SEQUENCE</scope>
</reference>
<protein>
    <submittedName>
        <fullName evidence="8">Hairy and enhancer of split transcription factor C</fullName>
    </submittedName>
</protein>
<comment type="subcellular location">
    <subcellularLocation>
        <location evidence="1">Nucleus</location>
    </subcellularLocation>
</comment>
<dbReference type="GO" id="GO:0006355">
    <property type="term" value="P:regulation of DNA-templated transcription"/>
    <property type="evidence" value="ECO:0007669"/>
    <property type="project" value="InterPro"/>
</dbReference>
<evidence type="ECO:0000256" key="4">
    <source>
        <dbReference type="ARBA" id="ARBA00023242"/>
    </source>
</evidence>
<dbReference type="Pfam" id="PF00010">
    <property type="entry name" value="HLH"/>
    <property type="match status" value="1"/>
</dbReference>
<evidence type="ECO:0000259" key="6">
    <source>
        <dbReference type="PROSITE" id="PS50888"/>
    </source>
</evidence>
<dbReference type="SMART" id="SM00353">
    <property type="entry name" value="HLH"/>
    <property type="match status" value="1"/>
</dbReference>
<evidence type="ECO:0000256" key="1">
    <source>
        <dbReference type="ARBA" id="ARBA00004123"/>
    </source>
</evidence>
<feature type="domain" description="Orange" evidence="7">
    <location>
        <begin position="95"/>
        <end position="128"/>
    </location>
</feature>
<organism evidence="8">
    <name type="scientific">Echinocardium cordatum</name>
    <name type="common">Common heart urchin</name>
    <name type="synonym">Echinus cordatum</name>
    <dbReference type="NCBI Taxonomy" id="39298"/>
    <lineage>
        <taxon>Eukaryota</taxon>
        <taxon>Metazoa</taxon>
        <taxon>Echinodermata</taxon>
        <taxon>Eleutherozoa</taxon>
        <taxon>Echinozoa</taxon>
        <taxon>Echinoidea</taxon>
        <taxon>Euechinoidea</taxon>
        <taxon>Atelostomata</taxon>
        <taxon>Spatangoida</taxon>
        <taxon>Loveniidae</taxon>
        <taxon>Echinocardium</taxon>
    </lineage>
</organism>
<dbReference type="InterPro" id="IPR036638">
    <property type="entry name" value="HLH_DNA-bd_sf"/>
</dbReference>
<keyword evidence="4" id="KW-0539">Nucleus</keyword>
<name>A0A0N7KB24_ECHCD</name>
<evidence type="ECO:0000256" key="5">
    <source>
        <dbReference type="SAM" id="MobiDB-lite"/>
    </source>
</evidence>
<dbReference type="EMBL" id="LC011954">
    <property type="protein sequence ID" value="BAS66818.1"/>
    <property type="molecule type" value="mRNA"/>
</dbReference>
<dbReference type="GO" id="GO:0046983">
    <property type="term" value="F:protein dimerization activity"/>
    <property type="evidence" value="ECO:0007669"/>
    <property type="project" value="InterPro"/>
</dbReference>
<dbReference type="CDD" id="cd11410">
    <property type="entry name" value="bHLH_O_HES"/>
    <property type="match status" value="1"/>
</dbReference>
<dbReference type="Gene3D" id="4.10.280.10">
    <property type="entry name" value="Helix-loop-helix DNA-binding domain"/>
    <property type="match status" value="1"/>
</dbReference>
<dbReference type="PANTHER" id="PTHR10985">
    <property type="entry name" value="BASIC HELIX-LOOP-HELIX TRANSCRIPTION FACTOR, HES-RELATED"/>
    <property type="match status" value="1"/>
</dbReference>
<dbReference type="InterPro" id="IPR011598">
    <property type="entry name" value="bHLH_dom"/>
</dbReference>
<sequence>MLSAAVYQQSDMCASRPRTAKHLTERKRRARINDSLLQLKSMVFPAVKKDISQQQISRQPKMEKADILEMTVRYLKEIQTSPKSGDKSTAGVTNYHAGFTECLSEVSTFMSSCESIDIETRLRLLGHLADRCSTINEPEQKPDVSRLQQEMLPSQPSPQAQARLSAPLSVSTPAASPVSHQMTASSNGMVILVPANSIQTTPISSPVISVRVPVSENLLTPPQSPVSLESPLDATRFTPSPVDMKIGKHSTDFYSHRVSPYQKHSQKATSAAKQMWRPW</sequence>
<evidence type="ECO:0000256" key="2">
    <source>
        <dbReference type="ARBA" id="ARBA00023015"/>
    </source>
</evidence>
<dbReference type="Gene3D" id="6.10.250.980">
    <property type="match status" value="1"/>
</dbReference>
<gene>
    <name evidence="8" type="primary">hesC</name>
</gene>
<dbReference type="SMART" id="SM00511">
    <property type="entry name" value="ORANGE"/>
    <property type="match status" value="1"/>
</dbReference>
<dbReference type="Pfam" id="PF07527">
    <property type="entry name" value="Hairy_orange"/>
    <property type="match status" value="1"/>
</dbReference>
<dbReference type="PROSITE" id="PS51054">
    <property type="entry name" value="ORANGE"/>
    <property type="match status" value="1"/>
</dbReference>
<dbReference type="SUPFAM" id="SSF47459">
    <property type="entry name" value="HLH, helix-loop-helix DNA-binding domain"/>
    <property type="match status" value="1"/>
</dbReference>